<evidence type="ECO:0000256" key="2">
    <source>
        <dbReference type="SAM" id="Coils"/>
    </source>
</evidence>
<name>A0ABD1BM13_CARAN</name>
<dbReference type="InterPro" id="IPR036875">
    <property type="entry name" value="Znf_CCHC_sf"/>
</dbReference>
<keyword evidence="1" id="KW-0479">Metal-binding</keyword>
<dbReference type="Pfam" id="PF14223">
    <property type="entry name" value="Retrotran_gag_2"/>
    <property type="match status" value="1"/>
</dbReference>
<keyword evidence="1" id="KW-0863">Zinc-finger</keyword>
<feature type="domain" description="CCHC-type" evidence="3">
    <location>
        <begin position="514"/>
        <end position="527"/>
    </location>
</feature>
<dbReference type="PANTHER" id="PTHR35317:SF23">
    <property type="entry name" value="OS04G0629600 PROTEIN"/>
    <property type="match status" value="1"/>
</dbReference>
<organism evidence="4 5">
    <name type="scientific">Cardamine amara subsp. amara</name>
    <dbReference type="NCBI Taxonomy" id="228776"/>
    <lineage>
        <taxon>Eukaryota</taxon>
        <taxon>Viridiplantae</taxon>
        <taxon>Streptophyta</taxon>
        <taxon>Embryophyta</taxon>
        <taxon>Tracheophyta</taxon>
        <taxon>Spermatophyta</taxon>
        <taxon>Magnoliopsida</taxon>
        <taxon>eudicotyledons</taxon>
        <taxon>Gunneridae</taxon>
        <taxon>Pentapetalae</taxon>
        <taxon>rosids</taxon>
        <taxon>malvids</taxon>
        <taxon>Brassicales</taxon>
        <taxon>Brassicaceae</taxon>
        <taxon>Cardamineae</taxon>
        <taxon>Cardamine</taxon>
    </lineage>
</organism>
<dbReference type="AlphaFoldDB" id="A0ABD1BM13"/>
<evidence type="ECO:0000259" key="3">
    <source>
        <dbReference type="PROSITE" id="PS50158"/>
    </source>
</evidence>
<dbReference type="SMART" id="SM00343">
    <property type="entry name" value="ZnF_C2HC"/>
    <property type="match status" value="2"/>
</dbReference>
<comment type="caution">
    <text evidence="4">The sequence shown here is derived from an EMBL/GenBank/DDBJ whole genome shotgun (WGS) entry which is preliminary data.</text>
</comment>
<evidence type="ECO:0000313" key="5">
    <source>
        <dbReference type="Proteomes" id="UP001558713"/>
    </source>
</evidence>
<dbReference type="PROSITE" id="PS50158">
    <property type="entry name" value="ZF_CCHC"/>
    <property type="match status" value="1"/>
</dbReference>
<dbReference type="InterPro" id="IPR001878">
    <property type="entry name" value="Znf_CCHC"/>
</dbReference>
<keyword evidence="5" id="KW-1185">Reference proteome</keyword>
<evidence type="ECO:0000313" key="4">
    <source>
        <dbReference type="EMBL" id="KAL1218238.1"/>
    </source>
</evidence>
<dbReference type="SUPFAM" id="SSF57756">
    <property type="entry name" value="Retrovirus zinc finger-like domains"/>
    <property type="match status" value="1"/>
</dbReference>
<gene>
    <name evidence="4" type="ORF">V5N11_000865</name>
</gene>
<sequence>MEPPREGSSVTRPPFLDGSNYGYWKIRMQSFISSIDGDAWNSVLTGYKDPLIADAQGNISPKVRSLWSPEELKKDTSNAKALNAIYNAIDVGQFRMISSYKTAKEVWEALETTYEGTSKVKQTKLIMLKSRFDSLLMQPDSSIAEFYKEPRDIANESFALGKTYTEFDMVMKVLTSLPAKFAPKKTAMMESNDVSKMKLEELIGSLRTYEMEIKMQDQNRDLAERARNLAFFSSESKTGDDNKTVMMLTKKIERHMKQLDMLKKEKSLSNSCSRFSKNENHSKDKRGIKCFECQGYGHLKADCANLHKHKDKSFKTIPSDSETESDEEDVSNHNVISFVAEIKESVKDTFVKTERSATEVVETAEAVETDEDVLDDEEMPSYEELLQNFVTTCSQNVSLIKEKRQLSLQIEELKSQLQKKDAELLSAQRNLEETKKGVKMLSTGTEKLDQILTVGRVGHQPQGLGYKGKNIGSKTAFVSGGIQDYASTSHKPVAERKDMATNKQDVVRKFVPICHHCGKNGHIRPRCYRYLQSLSFKPQNLRLIWVRKSDLYTNYIPLKS</sequence>
<protein>
    <recommendedName>
        <fullName evidence="3">CCHC-type domain-containing protein</fullName>
    </recommendedName>
</protein>
<proteinExistence type="predicted"/>
<feature type="coiled-coil region" evidence="2">
    <location>
        <begin position="396"/>
        <end position="437"/>
    </location>
</feature>
<accession>A0ABD1BM13</accession>
<keyword evidence="2" id="KW-0175">Coiled coil</keyword>
<feature type="coiled-coil region" evidence="2">
    <location>
        <begin position="206"/>
        <end position="265"/>
    </location>
</feature>
<evidence type="ECO:0000256" key="1">
    <source>
        <dbReference type="PROSITE-ProRule" id="PRU00047"/>
    </source>
</evidence>
<reference evidence="4 5" key="1">
    <citation type="submission" date="2024-04" db="EMBL/GenBank/DDBJ databases">
        <title>Genome assembly C_amara_ONT_v2.</title>
        <authorList>
            <person name="Yant L."/>
            <person name="Moore C."/>
            <person name="Slenker M."/>
        </authorList>
    </citation>
    <scope>NUCLEOTIDE SEQUENCE [LARGE SCALE GENOMIC DNA]</scope>
    <source>
        <tissue evidence="4">Leaf</tissue>
    </source>
</reference>
<dbReference type="PANTHER" id="PTHR35317">
    <property type="entry name" value="OS04G0629600 PROTEIN"/>
    <property type="match status" value="1"/>
</dbReference>
<dbReference type="EMBL" id="JBANAX010000219">
    <property type="protein sequence ID" value="KAL1218238.1"/>
    <property type="molecule type" value="Genomic_DNA"/>
</dbReference>
<dbReference type="GO" id="GO:0008270">
    <property type="term" value="F:zinc ion binding"/>
    <property type="evidence" value="ECO:0007669"/>
    <property type="project" value="UniProtKB-KW"/>
</dbReference>
<keyword evidence="1" id="KW-0862">Zinc</keyword>
<dbReference type="Proteomes" id="UP001558713">
    <property type="component" value="Unassembled WGS sequence"/>
</dbReference>